<dbReference type="SUPFAM" id="SSF88697">
    <property type="entry name" value="PUA domain-like"/>
    <property type="match status" value="1"/>
</dbReference>
<dbReference type="EMBL" id="BSEC01000001">
    <property type="protein sequence ID" value="GLI91186.1"/>
    <property type="molecule type" value="Genomic_DNA"/>
</dbReference>
<evidence type="ECO:0008006" key="3">
    <source>
        <dbReference type="Google" id="ProtNLM"/>
    </source>
</evidence>
<dbReference type="Gene3D" id="2.30.130.30">
    <property type="entry name" value="Hypothetical protein"/>
    <property type="match status" value="1"/>
</dbReference>
<organism evidence="1 2">
    <name type="scientific">Methylocystis echinoides</name>
    <dbReference type="NCBI Taxonomy" id="29468"/>
    <lineage>
        <taxon>Bacteria</taxon>
        <taxon>Pseudomonadati</taxon>
        <taxon>Pseudomonadota</taxon>
        <taxon>Alphaproteobacteria</taxon>
        <taxon>Hyphomicrobiales</taxon>
        <taxon>Methylocystaceae</taxon>
        <taxon>Methylocystis</taxon>
    </lineage>
</organism>
<proteinExistence type="predicted"/>
<dbReference type="InterPro" id="IPR015947">
    <property type="entry name" value="PUA-like_sf"/>
</dbReference>
<dbReference type="AlphaFoldDB" id="A0A9W6GQS5"/>
<protein>
    <recommendedName>
        <fullName evidence="3">ASCH domain-containing protein</fullName>
    </recommendedName>
</protein>
<reference evidence="1" key="1">
    <citation type="journal article" date="2023" name="Int. J. Syst. Evol. Microbiol.">
        <title>Methylocystis iwaonis sp. nov., a type II methane-oxidizing bacterium from surface soil of a rice paddy field in Japan, and emended description of the genus Methylocystis (ex Whittenbury et al. 1970) Bowman et al. 1993.</title>
        <authorList>
            <person name="Kaise H."/>
            <person name="Sawadogo J.B."/>
            <person name="Alam M.S."/>
            <person name="Ueno C."/>
            <person name="Dianou D."/>
            <person name="Shinjo R."/>
            <person name="Asakawa S."/>
        </authorList>
    </citation>
    <scope>NUCLEOTIDE SEQUENCE</scope>
    <source>
        <strain evidence="1">LMG27198</strain>
    </source>
</reference>
<evidence type="ECO:0000313" key="1">
    <source>
        <dbReference type="EMBL" id="GLI91186.1"/>
    </source>
</evidence>
<sequence>MTYPRTLIFSIHPKWADEIFAGRKVFELRRRPPALKAPTQTLIYETAPRFRMRAICKFGPVISSSKSEVWKIAGNGSRISHEEYKNYFAGTETAHAIVIREVNLIGPWALQYLRDNADFVPPQGWCYASEKLLSCLGVT</sequence>
<accession>A0A9W6GQS5</accession>
<evidence type="ECO:0000313" key="2">
    <source>
        <dbReference type="Proteomes" id="UP001144323"/>
    </source>
</evidence>
<gene>
    <name evidence="1" type="ORF">LMG27198_01780</name>
</gene>
<dbReference type="Proteomes" id="UP001144323">
    <property type="component" value="Unassembled WGS sequence"/>
</dbReference>
<name>A0A9W6GQS5_9HYPH</name>
<comment type="caution">
    <text evidence="1">The sequence shown here is derived from an EMBL/GenBank/DDBJ whole genome shotgun (WGS) entry which is preliminary data.</text>
</comment>
<keyword evidence="2" id="KW-1185">Reference proteome</keyword>